<feature type="transmembrane region" description="Helical" evidence="1">
    <location>
        <begin position="91"/>
        <end position="115"/>
    </location>
</feature>
<dbReference type="AlphaFoldDB" id="A0A547P9V5"/>
<name>A0A547P9V5_9SPHN</name>
<proteinExistence type="predicted"/>
<dbReference type="Proteomes" id="UP000316343">
    <property type="component" value="Unassembled WGS sequence"/>
</dbReference>
<comment type="caution">
    <text evidence="2">The sequence shown here is derived from an EMBL/GenBank/DDBJ whole genome shotgun (WGS) entry which is preliminary data.</text>
</comment>
<protein>
    <submittedName>
        <fullName evidence="2">DUF2721 domain-containing protein</fullName>
    </submittedName>
</protein>
<sequence length="158" mass="17556">MLDLFAATDFAAEIIERTSSTPDVLRAVQLSLAPAFLLVGIGSIMNVMVTRLNWIAGRIERLMDQETDQVIDKFSSEIVWLRKRRLFARRAIMLATAAAGIISVVIAVLFVSVYIHTRIGTLVVFLWVVTMALLITALYHFLRETLLAATGPDHTKAV</sequence>
<reference evidence="2 3" key="1">
    <citation type="submission" date="2019-06" db="EMBL/GenBank/DDBJ databases">
        <title>Erythrobacter insulae sp. nov., isolated from a tidal flat.</title>
        <authorList>
            <person name="Yoon J.-H."/>
        </authorList>
    </citation>
    <scope>NUCLEOTIDE SEQUENCE [LARGE SCALE GENOMIC DNA]</scope>
    <source>
        <strain evidence="2 3">JBTF-M21</strain>
    </source>
</reference>
<keyword evidence="1" id="KW-0812">Transmembrane</keyword>
<keyword evidence="3" id="KW-1185">Reference proteome</keyword>
<evidence type="ECO:0000313" key="2">
    <source>
        <dbReference type="EMBL" id="TRD10824.1"/>
    </source>
</evidence>
<keyword evidence="1" id="KW-0472">Membrane</keyword>
<gene>
    <name evidence="2" type="ORF">FGU71_02370</name>
</gene>
<dbReference type="EMBL" id="VHJK01000001">
    <property type="protein sequence ID" value="TRD10824.1"/>
    <property type="molecule type" value="Genomic_DNA"/>
</dbReference>
<keyword evidence="1" id="KW-1133">Transmembrane helix</keyword>
<feature type="transmembrane region" description="Helical" evidence="1">
    <location>
        <begin position="121"/>
        <end position="142"/>
    </location>
</feature>
<evidence type="ECO:0000313" key="3">
    <source>
        <dbReference type="Proteomes" id="UP000316343"/>
    </source>
</evidence>
<accession>A0A547P9V5</accession>
<organism evidence="2 3">
    <name type="scientific">Erythrobacter insulae</name>
    <dbReference type="NCBI Taxonomy" id="2584124"/>
    <lineage>
        <taxon>Bacteria</taxon>
        <taxon>Pseudomonadati</taxon>
        <taxon>Pseudomonadota</taxon>
        <taxon>Alphaproteobacteria</taxon>
        <taxon>Sphingomonadales</taxon>
        <taxon>Erythrobacteraceae</taxon>
        <taxon>Erythrobacter/Porphyrobacter group</taxon>
        <taxon>Erythrobacter</taxon>
    </lineage>
</organism>
<dbReference type="RefSeq" id="WP_142787086.1">
    <property type="nucleotide sequence ID" value="NZ_VHJK01000001.1"/>
</dbReference>
<evidence type="ECO:0000256" key="1">
    <source>
        <dbReference type="SAM" id="Phobius"/>
    </source>
</evidence>
<dbReference type="InterPro" id="IPR021279">
    <property type="entry name" value="DUF2721"/>
</dbReference>
<dbReference type="Pfam" id="PF11026">
    <property type="entry name" value="DUF2721"/>
    <property type="match status" value="1"/>
</dbReference>
<feature type="transmembrane region" description="Helical" evidence="1">
    <location>
        <begin position="32"/>
        <end position="54"/>
    </location>
</feature>
<dbReference type="OrthoDB" id="5396182at2"/>